<evidence type="ECO:0000313" key="1">
    <source>
        <dbReference type="EMBL" id="MBB5172424.1"/>
    </source>
</evidence>
<gene>
    <name evidence="1" type="ORF">HNQ41_000568</name>
</gene>
<keyword evidence="2" id="KW-1185">Reference proteome</keyword>
<name>A0A840QM28_9BACI</name>
<dbReference type="Pfam" id="PF02810">
    <property type="entry name" value="SEC-C"/>
    <property type="match status" value="1"/>
</dbReference>
<comment type="caution">
    <text evidence="1">The sequence shown here is derived from an EMBL/GenBank/DDBJ whole genome shotgun (WGS) entry which is preliminary data.</text>
</comment>
<dbReference type="SUPFAM" id="SSF103642">
    <property type="entry name" value="Sec-C motif"/>
    <property type="match status" value="1"/>
</dbReference>
<accession>A0A840QM28</accession>
<dbReference type="Proteomes" id="UP000551878">
    <property type="component" value="Unassembled WGS sequence"/>
</dbReference>
<dbReference type="EMBL" id="JACHHB010000002">
    <property type="protein sequence ID" value="MBB5172424.1"/>
    <property type="molecule type" value="Genomic_DNA"/>
</dbReference>
<dbReference type="AlphaFoldDB" id="A0A840QM28"/>
<dbReference type="PANTHER" id="PTHR33747">
    <property type="entry name" value="UPF0225 PROTEIN SCO1677"/>
    <property type="match status" value="1"/>
</dbReference>
<sequence length="144" mass="16454">MVNKKLQENIFNAVDEQLSNGNPIEVGETYNRLQREGYSKLEAKKMIGSCLLTGIANVMQGKEVFDNDAYIAKLKKLPDYYYELMEDTDEDESDVLYENDDIYVNDDEFLADKVRQEPVRSEKIGRNEPCLCGSGKKYKKCCGA</sequence>
<dbReference type="Gene3D" id="3.10.450.50">
    <property type="match status" value="1"/>
</dbReference>
<dbReference type="PANTHER" id="PTHR33747:SF1">
    <property type="entry name" value="ADENYLATE CYCLASE-ASSOCIATED CAP C-TERMINAL DOMAIN-CONTAINING PROTEIN"/>
    <property type="match status" value="1"/>
</dbReference>
<proteinExistence type="predicted"/>
<evidence type="ECO:0008006" key="3">
    <source>
        <dbReference type="Google" id="ProtNLM"/>
    </source>
</evidence>
<dbReference type="InterPro" id="IPR004027">
    <property type="entry name" value="SEC_C_motif"/>
</dbReference>
<evidence type="ECO:0000313" key="2">
    <source>
        <dbReference type="Proteomes" id="UP000551878"/>
    </source>
</evidence>
<organism evidence="1 2">
    <name type="scientific">Texcoconibacillus texcoconensis</name>
    <dbReference type="NCBI Taxonomy" id="1095777"/>
    <lineage>
        <taxon>Bacteria</taxon>
        <taxon>Bacillati</taxon>
        <taxon>Bacillota</taxon>
        <taxon>Bacilli</taxon>
        <taxon>Bacillales</taxon>
        <taxon>Bacillaceae</taxon>
        <taxon>Texcoconibacillus</taxon>
    </lineage>
</organism>
<protein>
    <recommendedName>
        <fullName evidence="3">SEC-C motif-containing protein</fullName>
    </recommendedName>
</protein>
<dbReference type="RefSeq" id="WP_425506947.1">
    <property type="nucleotide sequence ID" value="NZ_JACHHB010000002.1"/>
</dbReference>
<reference evidence="1 2" key="1">
    <citation type="submission" date="2020-08" db="EMBL/GenBank/DDBJ databases">
        <title>Genomic Encyclopedia of Type Strains, Phase IV (KMG-IV): sequencing the most valuable type-strain genomes for metagenomic binning, comparative biology and taxonomic classification.</title>
        <authorList>
            <person name="Goeker M."/>
        </authorList>
    </citation>
    <scope>NUCLEOTIDE SEQUENCE [LARGE SCALE GENOMIC DNA]</scope>
    <source>
        <strain evidence="1 2">DSM 24696</strain>
    </source>
</reference>